<keyword evidence="2" id="KW-1185">Reference proteome</keyword>
<dbReference type="EMBL" id="JAHIBW010000020">
    <property type="protein sequence ID" value="KAG7300949.1"/>
    <property type="molecule type" value="Genomic_DNA"/>
</dbReference>
<dbReference type="Proteomes" id="UP000823941">
    <property type="component" value="Chromosome 20"/>
</dbReference>
<reference evidence="1 2" key="1">
    <citation type="submission" date="2021-06" db="EMBL/GenBank/DDBJ databases">
        <title>A haploid diamondback moth (Plutella xylostella L.) genome assembly resolves 31 chromosomes and identifies a diamide resistance mutation.</title>
        <authorList>
            <person name="Ward C.M."/>
            <person name="Perry K.D."/>
            <person name="Baker G."/>
            <person name="Powis K."/>
            <person name="Heckel D.G."/>
            <person name="Baxter S.W."/>
        </authorList>
    </citation>
    <scope>NUCLEOTIDE SEQUENCE [LARGE SCALE GENOMIC DNA]</scope>
    <source>
        <strain evidence="1 2">LV</strain>
        <tissue evidence="1">Single pupa</tissue>
    </source>
</reference>
<gene>
    <name evidence="1" type="ORF">JYU34_015300</name>
</gene>
<accession>A0ABQ7Q8A5</accession>
<sequence>MDICEERDITKQCFAIPSQVVDKLNVVYNASNSMVIFWNRFQIFVYENLNFDQIAIIFEPEFLSHEVFLTNNYLMCLDCSGNVHVTSLKFKNPAQKRFKSNFQAREQDIGVCALHKQDYVFSIKIELGVPYLLLNHLSADFPVCNKVLLKFNSQPPPLYKMQEKAILKSYEITEQDAEVLQSIFKNVHVEAGCNLMIISFDGMTVYGGFFSEGLPEDETSLIQLHSCPSDICDIQITGGTTIKVVIGLKSGTLIVLPFELGQRKPQIIHLNASIFKFFAFDNSVLYTDGVTMWKSENTYTSEIQFRQLHLKLPRDFIKFGDQVVCVTFSNIIYLFQIDDESVYVKLFSENDYIPIEKVVPKCHQFDKITTELVKATRVAKEAEIESNYITAMALANRPDVMQKVIQYNVTVYEDYEEAIPKNNNDLILLTNKKCDYYDSESVLFLIKATLLEQFKLNDVISSLLRNLKLHVSFCNEDKLLKTVSVSIQDIVKQMNILIPLRVGNITSVTLKINLVPCMPGALDINQQIFIILSKREVKFNSEHFVKSSPYYRNVICLQDSQISAEDAILRFAKSKYGDKFNIVEIQKQTEATEWTFYVKLPHNCSSRLKNNEIYYNIFNEAKAEFLYKKLSSDNFIQSRNPVLLEVHNHKVKLHMKADQFLGDLLKVSSEDMQVAQDFRNFMSNILYGTYEMQDSPSFFIPQSQYAVIEGLQRSLRSCLQSHTEDEDRIRELADQFQKNVIGGLPF</sequence>
<evidence type="ECO:0000313" key="2">
    <source>
        <dbReference type="Proteomes" id="UP000823941"/>
    </source>
</evidence>
<proteinExistence type="predicted"/>
<organism evidence="1 2">
    <name type="scientific">Plutella xylostella</name>
    <name type="common">Diamondback moth</name>
    <name type="synonym">Plutella maculipennis</name>
    <dbReference type="NCBI Taxonomy" id="51655"/>
    <lineage>
        <taxon>Eukaryota</taxon>
        <taxon>Metazoa</taxon>
        <taxon>Ecdysozoa</taxon>
        <taxon>Arthropoda</taxon>
        <taxon>Hexapoda</taxon>
        <taxon>Insecta</taxon>
        <taxon>Pterygota</taxon>
        <taxon>Neoptera</taxon>
        <taxon>Endopterygota</taxon>
        <taxon>Lepidoptera</taxon>
        <taxon>Glossata</taxon>
        <taxon>Ditrysia</taxon>
        <taxon>Yponomeutoidea</taxon>
        <taxon>Plutellidae</taxon>
        <taxon>Plutella</taxon>
    </lineage>
</organism>
<evidence type="ECO:0000313" key="1">
    <source>
        <dbReference type="EMBL" id="KAG7300949.1"/>
    </source>
</evidence>
<name>A0ABQ7Q8A5_PLUXY</name>
<comment type="caution">
    <text evidence="1">The sequence shown here is derived from an EMBL/GenBank/DDBJ whole genome shotgun (WGS) entry which is preliminary data.</text>
</comment>
<protein>
    <submittedName>
        <fullName evidence="1">Uncharacterized protein</fullName>
    </submittedName>
</protein>